<comment type="similarity">
    <text evidence="1">Belongs to the ADP-ribosylglycohydrolase family.</text>
</comment>
<sequence length="268" mass="28519">MSEAQERVKGVLWGLAYGDRIGGPVRMACIVAESLVACRAFDPADLLARYLAWWQREGFDTGPTAAGVFSRLSQGWALEAAVQVVDRQAGGKTAGVNPAHRSAPLALAAFLPDEALAEAAQVEARLTHAHPLAGDVAAAVVRLCRALIRDMPWEDALAWAATGRRPETQDALYHHHDPLRLSRGGFAPEVLRAALYFLEREADFSTAMTAAVRFAGSANYCPILVGGIGGARWGLTAVQPLGAHPHPGLSPTLTALAEQLAATWRDSS</sequence>
<dbReference type="RefSeq" id="WP_315625045.1">
    <property type="nucleotide sequence ID" value="NZ_JAUHMF010000002.1"/>
</dbReference>
<accession>A0ABU3NRB2</accession>
<dbReference type="Proteomes" id="UP001254165">
    <property type="component" value="Unassembled WGS sequence"/>
</dbReference>
<dbReference type="PANTHER" id="PTHR16222">
    <property type="entry name" value="ADP-RIBOSYLGLYCOHYDROLASE"/>
    <property type="match status" value="1"/>
</dbReference>
<gene>
    <name evidence="3" type="ORF">QYE77_08915</name>
</gene>
<evidence type="ECO:0000256" key="1">
    <source>
        <dbReference type="ARBA" id="ARBA00010702"/>
    </source>
</evidence>
<dbReference type="InterPro" id="IPR036705">
    <property type="entry name" value="Ribosyl_crysJ1_sf"/>
</dbReference>
<dbReference type="Pfam" id="PF03747">
    <property type="entry name" value="ADP_ribosyl_GH"/>
    <property type="match status" value="1"/>
</dbReference>
<keyword evidence="4" id="KW-1185">Reference proteome</keyword>
<evidence type="ECO:0000313" key="3">
    <source>
        <dbReference type="EMBL" id="MDT8898386.1"/>
    </source>
</evidence>
<protein>
    <submittedName>
        <fullName evidence="3">ADP-ribosylglycohydrolase family protein</fullName>
    </submittedName>
</protein>
<comment type="caution">
    <text evidence="3">The sequence shown here is derived from an EMBL/GenBank/DDBJ whole genome shotgun (WGS) entry which is preliminary data.</text>
</comment>
<dbReference type="PANTHER" id="PTHR16222:SF24">
    <property type="entry name" value="ADP-RIBOSYLHYDROLASE ARH3"/>
    <property type="match status" value="1"/>
</dbReference>
<dbReference type="SUPFAM" id="SSF101478">
    <property type="entry name" value="ADP-ribosylglycohydrolase"/>
    <property type="match status" value="1"/>
</dbReference>
<dbReference type="EMBL" id="JAUHMF010000002">
    <property type="protein sequence ID" value="MDT8898386.1"/>
    <property type="molecule type" value="Genomic_DNA"/>
</dbReference>
<proteinExistence type="inferred from homology"/>
<evidence type="ECO:0000256" key="2">
    <source>
        <dbReference type="ARBA" id="ARBA00022801"/>
    </source>
</evidence>
<name>A0ABU3NRB2_9CHLR</name>
<dbReference type="Gene3D" id="1.10.4080.10">
    <property type="entry name" value="ADP-ribosylation/Crystallin J1"/>
    <property type="match status" value="1"/>
</dbReference>
<organism evidence="3 4">
    <name type="scientific">Thermanaerothrix solaris</name>
    <dbReference type="NCBI Taxonomy" id="3058434"/>
    <lineage>
        <taxon>Bacteria</taxon>
        <taxon>Bacillati</taxon>
        <taxon>Chloroflexota</taxon>
        <taxon>Anaerolineae</taxon>
        <taxon>Anaerolineales</taxon>
        <taxon>Anaerolineaceae</taxon>
        <taxon>Thermanaerothrix</taxon>
    </lineage>
</organism>
<keyword evidence="2" id="KW-0378">Hydrolase</keyword>
<reference evidence="3 4" key="1">
    <citation type="submission" date="2023-07" db="EMBL/GenBank/DDBJ databases">
        <title>Novel species of Thermanaerothrix with wide hydrolytic capabilities.</title>
        <authorList>
            <person name="Zayulina K.S."/>
            <person name="Podosokorskaya O.A."/>
            <person name="Elcheninov A.G."/>
        </authorList>
    </citation>
    <scope>NUCLEOTIDE SEQUENCE [LARGE SCALE GENOMIC DNA]</scope>
    <source>
        <strain evidence="3 4">4228-RoL</strain>
    </source>
</reference>
<dbReference type="InterPro" id="IPR005502">
    <property type="entry name" value="Ribosyl_crysJ1"/>
</dbReference>
<dbReference type="InterPro" id="IPR050792">
    <property type="entry name" value="ADP-ribosylglycohydrolase"/>
</dbReference>
<evidence type="ECO:0000313" key="4">
    <source>
        <dbReference type="Proteomes" id="UP001254165"/>
    </source>
</evidence>